<sequence>MTRVPPAGIVAAGHAVETAWTAWTAWEERVSPTSQPLYDRLGGRLRDADTNTATNVAAGQGGIPRRSAGAGVATAATGRASAREPQPARVGIPLSGGGGCQLVTIAYESGLVSPGLPAGRTLSR</sequence>
<dbReference type="AlphaFoldDB" id="A0A917VGH3"/>
<name>A0A917VGH3_9ACTN</name>
<protein>
    <submittedName>
        <fullName evidence="1">Uncharacterized protein</fullName>
    </submittedName>
</protein>
<proteinExistence type="predicted"/>
<organism evidence="1 2">
    <name type="scientific">Streptomyces flaveus</name>
    <dbReference type="NCBI Taxonomy" id="66370"/>
    <lineage>
        <taxon>Bacteria</taxon>
        <taxon>Bacillati</taxon>
        <taxon>Actinomycetota</taxon>
        <taxon>Actinomycetes</taxon>
        <taxon>Kitasatosporales</taxon>
        <taxon>Streptomycetaceae</taxon>
        <taxon>Streptomyces</taxon>
        <taxon>Streptomyces aurantiacus group</taxon>
    </lineage>
</organism>
<keyword evidence="2" id="KW-1185">Reference proteome</keyword>
<dbReference type="Proteomes" id="UP000637788">
    <property type="component" value="Unassembled WGS sequence"/>
</dbReference>
<reference evidence="1" key="1">
    <citation type="journal article" date="2014" name="Int. J. Syst. Evol. Microbiol.">
        <title>Complete genome sequence of Corynebacterium casei LMG S-19264T (=DSM 44701T), isolated from a smear-ripened cheese.</title>
        <authorList>
            <consortium name="US DOE Joint Genome Institute (JGI-PGF)"/>
            <person name="Walter F."/>
            <person name="Albersmeier A."/>
            <person name="Kalinowski J."/>
            <person name="Ruckert C."/>
        </authorList>
    </citation>
    <scope>NUCLEOTIDE SEQUENCE</scope>
    <source>
        <strain evidence="1">JCM 3035</strain>
    </source>
</reference>
<reference evidence="1" key="2">
    <citation type="submission" date="2020-09" db="EMBL/GenBank/DDBJ databases">
        <authorList>
            <person name="Sun Q."/>
            <person name="Ohkuma M."/>
        </authorList>
    </citation>
    <scope>NUCLEOTIDE SEQUENCE</scope>
    <source>
        <strain evidence="1">JCM 3035</strain>
    </source>
</reference>
<dbReference type="EMBL" id="BMPQ01000010">
    <property type="protein sequence ID" value="GGK77456.1"/>
    <property type="molecule type" value="Genomic_DNA"/>
</dbReference>
<evidence type="ECO:0000313" key="2">
    <source>
        <dbReference type="Proteomes" id="UP000637788"/>
    </source>
</evidence>
<comment type="caution">
    <text evidence="1">The sequence shown here is derived from an EMBL/GenBank/DDBJ whole genome shotgun (WGS) entry which is preliminary data.</text>
</comment>
<accession>A0A917VGH3</accession>
<gene>
    <name evidence="1" type="ORF">GCM10010094_43340</name>
</gene>
<evidence type="ECO:0000313" key="1">
    <source>
        <dbReference type="EMBL" id="GGK77456.1"/>
    </source>
</evidence>